<proteinExistence type="predicted"/>
<feature type="transmembrane region" description="Helical" evidence="1">
    <location>
        <begin position="96"/>
        <end position="119"/>
    </location>
</feature>
<feature type="transmembrane region" description="Helical" evidence="1">
    <location>
        <begin position="160"/>
        <end position="181"/>
    </location>
</feature>
<feature type="transmembrane region" description="Helical" evidence="1">
    <location>
        <begin position="126"/>
        <end position="148"/>
    </location>
</feature>
<dbReference type="OrthoDB" id="47826at2759"/>
<dbReference type="AlphaFoldDB" id="A0A1E7EYD0"/>
<feature type="transmembrane region" description="Helical" evidence="1">
    <location>
        <begin position="53"/>
        <end position="76"/>
    </location>
</feature>
<keyword evidence="1" id="KW-0472">Membrane</keyword>
<evidence type="ECO:0000256" key="1">
    <source>
        <dbReference type="SAM" id="Phobius"/>
    </source>
</evidence>
<accession>A0A1E7EYD0</accession>
<organism evidence="2 3">
    <name type="scientific">Fragilariopsis cylindrus CCMP1102</name>
    <dbReference type="NCBI Taxonomy" id="635003"/>
    <lineage>
        <taxon>Eukaryota</taxon>
        <taxon>Sar</taxon>
        <taxon>Stramenopiles</taxon>
        <taxon>Ochrophyta</taxon>
        <taxon>Bacillariophyta</taxon>
        <taxon>Bacillariophyceae</taxon>
        <taxon>Bacillariophycidae</taxon>
        <taxon>Bacillariales</taxon>
        <taxon>Bacillariaceae</taxon>
        <taxon>Fragilariopsis</taxon>
    </lineage>
</organism>
<keyword evidence="1" id="KW-1133">Transmembrane helix</keyword>
<dbReference type="EMBL" id="KV784370">
    <property type="protein sequence ID" value="OEU10844.1"/>
    <property type="molecule type" value="Genomic_DNA"/>
</dbReference>
<protein>
    <submittedName>
        <fullName evidence="2">Uncharacterized protein</fullName>
    </submittedName>
</protein>
<evidence type="ECO:0000313" key="3">
    <source>
        <dbReference type="Proteomes" id="UP000095751"/>
    </source>
</evidence>
<evidence type="ECO:0000313" key="2">
    <source>
        <dbReference type="EMBL" id="OEU10844.1"/>
    </source>
</evidence>
<keyword evidence="3" id="KW-1185">Reference proteome</keyword>
<keyword evidence="1" id="KW-0812">Transmembrane</keyword>
<dbReference type="InParanoid" id="A0A1E7EYD0"/>
<gene>
    <name evidence="2" type="ORF">FRACYDRAFT_277032</name>
</gene>
<dbReference type="KEGG" id="fcy:FRACYDRAFT_277032"/>
<dbReference type="Proteomes" id="UP000095751">
    <property type="component" value="Unassembled WGS sequence"/>
</dbReference>
<sequence>MSDVENGETPVATAAVPVAAAATGIPMRDQEKIGAKCCGCLCDYRRAVVAGSIVCIVWYIIAIILAATGVGAIAVVNDNSDNLDLTDEDQQDLADGGVQLVAVIVIYALLMCFAIFALVAALRFSVCMLGTVVFLILVQFGWSLYLAIANVTFTTATTTVSIIISIIAYGLWLYPVIGLITEIKSGVMSCKTYPREAYSCCCSPKV</sequence>
<reference evidence="2 3" key="1">
    <citation type="submission" date="2016-09" db="EMBL/GenBank/DDBJ databases">
        <title>Extensive genetic diversity and differential bi-allelic expression allows diatom success in the polar Southern Ocean.</title>
        <authorList>
            <consortium name="DOE Joint Genome Institute"/>
            <person name="Mock T."/>
            <person name="Otillar R.P."/>
            <person name="Strauss J."/>
            <person name="Dupont C."/>
            <person name="Frickenhaus S."/>
            <person name="Maumus F."/>
            <person name="Mcmullan M."/>
            <person name="Sanges R."/>
            <person name="Schmutz J."/>
            <person name="Toseland A."/>
            <person name="Valas R."/>
            <person name="Veluchamy A."/>
            <person name="Ward B.J."/>
            <person name="Allen A."/>
            <person name="Barry K."/>
            <person name="Falciatore A."/>
            <person name="Ferrante M."/>
            <person name="Fortunato A.E."/>
            <person name="Gloeckner G."/>
            <person name="Gruber A."/>
            <person name="Hipkin R."/>
            <person name="Janech M."/>
            <person name="Kroth P."/>
            <person name="Leese F."/>
            <person name="Lindquist E."/>
            <person name="Lyon B.R."/>
            <person name="Martin J."/>
            <person name="Mayer C."/>
            <person name="Parker M."/>
            <person name="Quesneville H."/>
            <person name="Raymond J."/>
            <person name="Uhlig C."/>
            <person name="Valentin K.U."/>
            <person name="Worden A.Z."/>
            <person name="Armbrust E.V."/>
            <person name="Bowler C."/>
            <person name="Green B."/>
            <person name="Moulton V."/>
            <person name="Van Oosterhout C."/>
            <person name="Grigoriev I."/>
        </authorList>
    </citation>
    <scope>NUCLEOTIDE SEQUENCE [LARGE SCALE GENOMIC DNA]</scope>
    <source>
        <strain evidence="2 3">CCMP1102</strain>
    </source>
</reference>
<name>A0A1E7EYD0_9STRA</name>